<sequence length="109" mass="12557">MRRRQKTKTRAKPSKGKKGRKLFVVVLVLAFFAFVFGPQLKMLWDMKGEIQALQEQKSELLKKKAELTRLERDLQTDEAIERMAREQLGMVKPGEKVMVKVVPEQGSGQ</sequence>
<proteinExistence type="predicted"/>
<dbReference type="STRING" id="643648.Slip_0117"/>
<evidence type="ECO:0000313" key="3">
    <source>
        <dbReference type="EMBL" id="ADI00917.1"/>
    </source>
</evidence>
<accession>D7CIQ2</accession>
<dbReference type="EMBL" id="CP002048">
    <property type="protein sequence ID" value="ADI00917.1"/>
    <property type="molecule type" value="Genomic_DNA"/>
</dbReference>
<feature type="transmembrane region" description="Helical" evidence="2">
    <location>
        <begin position="21"/>
        <end position="40"/>
    </location>
</feature>
<feature type="coiled-coil region" evidence="1">
    <location>
        <begin position="43"/>
        <end position="73"/>
    </location>
</feature>
<keyword evidence="2" id="KW-1133">Transmembrane helix</keyword>
<dbReference type="RefSeq" id="WP_013174321.1">
    <property type="nucleotide sequence ID" value="NC_014220.1"/>
</dbReference>
<keyword evidence="2" id="KW-0812">Transmembrane</keyword>
<evidence type="ECO:0000313" key="4">
    <source>
        <dbReference type="Proteomes" id="UP000000378"/>
    </source>
</evidence>
<keyword evidence="1" id="KW-0175">Coiled coil</keyword>
<keyword evidence="2" id="KW-0472">Membrane</keyword>
<dbReference type="KEGG" id="slp:Slip_0117"/>
<dbReference type="Proteomes" id="UP000000378">
    <property type="component" value="Chromosome"/>
</dbReference>
<dbReference type="InterPro" id="IPR007060">
    <property type="entry name" value="FtsL/DivIC"/>
</dbReference>
<protein>
    <submittedName>
        <fullName evidence="3">Septum formation initiator</fullName>
    </submittedName>
</protein>
<dbReference type="HOGENOM" id="CLU_134863_4_0_9"/>
<reference evidence="3 4" key="2">
    <citation type="journal article" date="2010" name="Stand. Genomic Sci.">
        <title>Complete genome sequence of Syntrophothermus lipocalidus type strain (TGB-C1).</title>
        <authorList>
            <person name="Djao O.D."/>
            <person name="Zhang X."/>
            <person name="Lucas S."/>
            <person name="Lapidus A."/>
            <person name="Del Rio T.G."/>
            <person name="Nolan M."/>
            <person name="Tice H."/>
            <person name="Cheng J.F."/>
            <person name="Han C."/>
            <person name="Tapia R."/>
            <person name="Goodwin L."/>
            <person name="Pitluck S."/>
            <person name="Liolios K."/>
            <person name="Ivanova N."/>
            <person name="Mavromatis K."/>
            <person name="Mikhailova N."/>
            <person name="Ovchinnikova G."/>
            <person name="Pati A."/>
            <person name="Brambilla E."/>
            <person name="Chen A."/>
            <person name="Palaniappan K."/>
            <person name="Land M."/>
            <person name="Hauser L."/>
            <person name="Chang Y.J."/>
            <person name="Jeffries C.D."/>
            <person name="Rohde M."/>
            <person name="Sikorski J."/>
            <person name="Spring S."/>
            <person name="Goker M."/>
            <person name="Detter J.C."/>
            <person name="Woyke T."/>
            <person name="Bristow J."/>
            <person name="Eisen J.A."/>
            <person name="Markowitz V."/>
            <person name="Hugenholtz P."/>
            <person name="Kyrpides N.C."/>
            <person name="Klenk H.P."/>
        </authorList>
    </citation>
    <scope>NUCLEOTIDE SEQUENCE [LARGE SCALE GENOMIC DNA]</scope>
    <source>
        <strain evidence="4">DSM 12680 / TGB-C1</strain>
    </source>
</reference>
<dbReference type="Pfam" id="PF04977">
    <property type="entry name" value="DivIC"/>
    <property type="match status" value="1"/>
</dbReference>
<dbReference type="AlphaFoldDB" id="D7CIQ2"/>
<dbReference type="eggNOG" id="COG2919">
    <property type="taxonomic scope" value="Bacteria"/>
</dbReference>
<dbReference type="OrthoDB" id="9815382at2"/>
<name>D7CIQ2_SYNLT</name>
<gene>
    <name evidence="3" type="ordered locus">Slip_0117</name>
</gene>
<keyword evidence="4" id="KW-1185">Reference proteome</keyword>
<reference evidence="4" key="1">
    <citation type="journal article" date="2010" name="Stand. Genomic Sci.">
        <title>Complete genome sequence of Syntrophothermus lipocalidus type strain (TGB-C1T).</title>
        <authorList>
            <consortium name="US DOE Joint Genome Institute (JGI-PGF)"/>
            <person name="Djao O."/>
            <person name="Zhang X."/>
            <person name="Lucas S."/>
            <person name="Lapidus A."/>
            <person name="Glavina Del Rio T."/>
            <person name="Nolan M."/>
            <person name="Tice H."/>
            <person name="Cheng J."/>
            <person name="Han C."/>
            <person name="Tapia R."/>
            <person name="Goodwin L."/>
            <person name="Pitluck S."/>
            <person name="Liolios K."/>
            <person name="Ivanova N."/>
            <person name="Mavromatis K."/>
            <person name="Mikhailova N."/>
            <person name="Ovchinnikova G."/>
            <person name="Pati A."/>
            <person name="Brambilla E."/>
            <person name="Chen A."/>
            <person name="Palaniappan K."/>
            <person name="Land M."/>
            <person name="Hauser L."/>
            <person name="Chang Y."/>
            <person name="Jeffries C."/>
            <person name="Rohde M."/>
            <person name="Sikorski J."/>
            <person name="Spring S."/>
            <person name="Goker M."/>
            <person name="Detter J."/>
            <person name="Woyke T."/>
            <person name="Bristow J."/>
            <person name="Eisen J."/>
            <person name="Markowitz V."/>
            <person name="Hugenholtz P."/>
            <person name="Kyrpides N."/>
            <person name="Klenk H."/>
        </authorList>
    </citation>
    <scope>NUCLEOTIDE SEQUENCE [LARGE SCALE GENOMIC DNA]</scope>
    <source>
        <strain evidence="4">DSM 12680 / TGB-C1</strain>
    </source>
</reference>
<organism evidence="3 4">
    <name type="scientific">Syntrophothermus lipocalidus (strain DSM 12680 / TGB-C1)</name>
    <dbReference type="NCBI Taxonomy" id="643648"/>
    <lineage>
        <taxon>Bacteria</taxon>
        <taxon>Bacillati</taxon>
        <taxon>Bacillota</taxon>
        <taxon>Clostridia</taxon>
        <taxon>Eubacteriales</taxon>
        <taxon>Syntrophomonadaceae</taxon>
        <taxon>Syntrophothermus</taxon>
    </lineage>
</organism>
<evidence type="ECO:0000256" key="2">
    <source>
        <dbReference type="SAM" id="Phobius"/>
    </source>
</evidence>
<evidence type="ECO:0000256" key="1">
    <source>
        <dbReference type="SAM" id="Coils"/>
    </source>
</evidence>